<dbReference type="AlphaFoldDB" id="A0AAD7JJ04"/>
<feature type="compositionally biased region" description="Polar residues" evidence="1">
    <location>
        <begin position="1"/>
        <end position="12"/>
    </location>
</feature>
<sequence>MPAVIRTTTSHGSRLRGVAPSRPPRRLSSVNAPSLRLRRTLHCASAAHLPAIWNDLLRVAAASVRPQSQSVGSPPHHFRSLASLFKRAFKSTPCPRHSALLFEIALSCFLFSLRQQPSTHPLPRSFPSRYNPTSALHHGDDGAARLNPPRNTGAIGYPKRRALASDVRLGGSLGNSGYSLNRSAAALLRTAVYPSPGRDSNSFGPKTLPGTIGIPRGPARTGAVPGQIRRPRSTRLPWMEWGVLFRLRMVMSMSRAFVVCKHVGELNIIYIWSLPHAKSSVLSIHGN</sequence>
<keyword evidence="3" id="KW-1185">Reference proteome</keyword>
<reference evidence="2" key="1">
    <citation type="submission" date="2023-03" db="EMBL/GenBank/DDBJ databases">
        <title>Massive genome expansion in bonnet fungi (Mycena s.s.) driven by repeated elements and novel gene families across ecological guilds.</title>
        <authorList>
            <consortium name="Lawrence Berkeley National Laboratory"/>
            <person name="Harder C.B."/>
            <person name="Miyauchi S."/>
            <person name="Viragh M."/>
            <person name="Kuo A."/>
            <person name="Thoen E."/>
            <person name="Andreopoulos B."/>
            <person name="Lu D."/>
            <person name="Skrede I."/>
            <person name="Drula E."/>
            <person name="Henrissat B."/>
            <person name="Morin E."/>
            <person name="Kohler A."/>
            <person name="Barry K."/>
            <person name="LaButti K."/>
            <person name="Morin E."/>
            <person name="Salamov A."/>
            <person name="Lipzen A."/>
            <person name="Mereny Z."/>
            <person name="Hegedus B."/>
            <person name="Baldrian P."/>
            <person name="Stursova M."/>
            <person name="Weitz H."/>
            <person name="Taylor A."/>
            <person name="Grigoriev I.V."/>
            <person name="Nagy L.G."/>
            <person name="Martin F."/>
            <person name="Kauserud H."/>
        </authorList>
    </citation>
    <scope>NUCLEOTIDE SEQUENCE</scope>
    <source>
        <strain evidence="2">CBHHK188m</strain>
    </source>
</reference>
<feature type="region of interest" description="Disordered" evidence="1">
    <location>
        <begin position="131"/>
        <end position="150"/>
    </location>
</feature>
<accession>A0AAD7JJ04</accession>
<dbReference type="EMBL" id="JARJLG010000034">
    <property type="protein sequence ID" value="KAJ7765830.1"/>
    <property type="molecule type" value="Genomic_DNA"/>
</dbReference>
<evidence type="ECO:0000256" key="1">
    <source>
        <dbReference type="SAM" id="MobiDB-lite"/>
    </source>
</evidence>
<gene>
    <name evidence="2" type="ORF">DFH07DRAFT_357678</name>
</gene>
<comment type="caution">
    <text evidence="2">The sequence shown here is derived from an EMBL/GenBank/DDBJ whole genome shotgun (WGS) entry which is preliminary data.</text>
</comment>
<name>A0AAD7JJ04_9AGAR</name>
<organism evidence="2 3">
    <name type="scientific">Mycena maculata</name>
    <dbReference type="NCBI Taxonomy" id="230809"/>
    <lineage>
        <taxon>Eukaryota</taxon>
        <taxon>Fungi</taxon>
        <taxon>Dikarya</taxon>
        <taxon>Basidiomycota</taxon>
        <taxon>Agaricomycotina</taxon>
        <taxon>Agaricomycetes</taxon>
        <taxon>Agaricomycetidae</taxon>
        <taxon>Agaricales</taxon>
        <taxon>Marasmiineae</taxon>
        <taxon>Mycenaceae</taxon>
        <taxon>Mycena</taxon>
    </lineage>
</organism>
<protein>
    <submittedName>
        <fullName evidence="2">Uncharacterized protein</fullName>
    </submittedName>
</protein>
<dbReference type="Proteomes" id="UP001215280">
    <property type="component" value="Unassembled WGS sequence"/>
</dbReference>
<evidence type="ECO:0000313" key="3">
    <source>
        <dbReference type="Proteomes" id="UP001215280"/>
    </source>
</evidence>
<feature type="region of interest" description="Disordered" evidence="1">
    <location>
        <begin position="1"/>
        <end position="27"/>
    </location>
</feature>
<evidence type="ECO:0000313" key="2">
    <source>
        <dbReference type="EMBL" id="KAJ7765830.1"/>
    </source>
</evidence>
<proteinExistence type="predicted"/>